<dbReference type="Proteomes" id="UP000001261">
    <property type="component" value="Unassembled WGS sequence"/>
</dbReference>
<evidence type="ECO:0000256" key="1">
    <source>
        <dbReference type="SAM" id="MobiDB-lite"/>
    </source>
</evidence>
<dbReference type="AlphaFoldDB" id="J3KHJ1"/>
<reference evidence="3" key="2">
    <citation type="journal article" date="2010" name="Genome Res.">
        <title>Population genomic sequencing of Coccidioides fungi reveals recent hybridization and transposon control.</title>
        <authorList>
            <person name="Neafsey D.E."/>
            <person name="Barker B.M."/>
            <person name="Sharpton T.J."/>
            <person name="Stajich J.E."/>
            <person name="Park D.J."/>
            <person name="Whiston E."/>
            <person name="Hung C.-Y."/>
            <person name="McMahan C."/>
            <person name="White J."/>
            <person name="Sykes S."/>
            <person name="Heiman D."/>
            <person name="Young S."/>
            <person name="Zeng Q."/>
            <person name="Abouelleil A."/>
            <person name="Aftuck L."/>
            <person name="Bessette D."/>
            <person name="Brown A."/>
            <person name="FitzGerald M."/>
            <person name="Lui A."/>
            <person name="Macdonald J.P."/>
            <person name="Priest M."/>
            <person name="Orbach M.J."/>
            <person name="Galgiani J.N."/>
            <person name="Kirkland T.N."/>
            <person name="Cole G.T."/>
            <person name="Birren B.W."/>
            <person name="Henn M.R."/>
            <person name="Taylor J.W."/>
            <person name="Rounsley S.D."/>
        </authorList>
    </citation>
    <scope>GENOME REANNOTATION</scope>
    <source>
        <strain evidence="3">RS</strain>
    </source>
</reference>
<sequence length="147" mass="16559">MSQDAGNSHFHRWLDEATSSPSNMDIGALEYEDNDDTKSDSSYNFDQSSGYDGDDDHHSTFTLTHPARRVHAWNFWLPRISSHFIFFPLVGQVRPPAKGKAMLTLITRQQARGAALIDPVESELAQDIEEQVQRAMTERANPVNNAN</sequence>
<dbReference type="VEuPathDB" id="FungiDB:CIMG_00688"/>
<evidence type="ECO:0000313" key="3">
    <source>
        <dbReference type="Proteomes" id="UP000001261"/>
    </source>
</evidence>
<reference evidence="3" key="1">
    <citation type="journal article" date="2009" name="Genome Res.">
        <title>Comparative genomic analyses of the human fungal pathogens Coccidioides and their relatives.</title>
        <authorList>
            <person name="Sharpton T.J."/>
            <person name="Stajich J.E."/>
            <person name="Rounsley S.D."/>
            <person name="Gardner M.J."/>
            <person name="Wortman J.R."/>
            <person name="Jordar V.S."/>
            <person name="Maiti R."/>
            <person name="Kodira C.D."/>
            <person name="Neafsey D.E."/>
            <person name="Zeng Q."/>
            <person name="Hung C.-Y."/>
            <person name="McMahan C."/>
            <person name="Muszewska A."/>
            <person name="Grynberg M."/>
            <person name="Mandel M.A."/>
            <person name="Kellner E.M."/>
            <person name="Barker B.M."/>
            <person name="Galgiani J.N."/>
            <person name="Orbach M.J."/>
            <person name="Kirkland T.N."/>
            <person name="Cole G.T."/>
            <person name="Henn M.R."/>
            <person name="Birren B.W."/>
            <person name="Taylor J.W."/>
        </authorList>
    </citation>
    <scope>NUCLEOTIDE SEQUENCE [LARGE SCALE GENOMIC DNA]</scope>
    <source>
        <strain evidence="3">RS</strain>
    </source>
</reference>
<dbReference type="InParanoid" id="J3KHJ1"/>
<dbReference type="RefSeq" id="XP_001246917.2">
    <property type="nucleotide sequence ID" value="XM_001246916.2"/>
</dbReference>
<gene>
    <name evidence="2" type="ORF">CIMG_00688</name>
</gene>
<feature type="region of interest" description="Disordered" evidence="1">
    <location>
        <begin position="1"/>
        <end position="61"/>
    </location>
</feature>
<proteinExistence type="predicted"/>
<evidence type="ECO:0000313" key="2">
    <source>
        <dbReference type="EMBL" id="EAS35334.3"/>
    </source>
</evidence>
<dbReference type="GeneID" id="4565429"/>
<protein>
    <submittedName>
        <fullName evidence="2">Uncharacterized protein</fullName>
    </submittedName>
</protein>
<keyword evidence="3" id="KW-1185">Reference proteome</keyword>
<dbReference type="KEGG" id="cim:CIMG_00688"/>
<name>J3KHJ1_COCIM</name>
<accession>J3KHJ1</accession>
<organism evidence="2 3">
    <name type="scientific">Coccidioides immitis (strain RS)</name>
    <name type="common">Valley fever fungus</name>
    <dbReference type="NCBI Taxonomy" id="246410"/>
    <lineage>
        <taxon>Eukaryota</taxon>
        <taxon>Fungi</taxon>
        <taxon>Dikarya</taxon>
        <taxon>Ascomycota</taxon>
        <taxon>Pezizomycotina</taxon>
        <taxon>Eurotiomycetes</taxon>
        <taxon>Eurotiomycetidae</taxon>
        <taxon>Onygenales</taxon>
        <taxon>Onygenaceae</taxon>
        <taxon>Coccidioides</taxon>
    </lineage>
</organism>
<dbReference type="EMBL" id="GG704911">
    <property type="protein sequence ID" value="EAS35334.3"/>
    <property type="molecule type" value="Genomic_DNA"/>
</dbReference>